<dbReference type="AlphaFoldDB" id="A0A5C6EAJ2"/>
<feature type="region of interest" description="Disordered" evidence="1">
    <location>
        <begin position="28"/>
        <end position="67"/>
    </location>
</feature>
<reference evidence="2 3" key="1">
    <citation type="submission" date="2019-02" db="EMBL/GenBank/DDBJ databases">
        <title>Deep-cultivation of Planctomycetes and their phenomic and genomic characterization uncovers novel biology.</title>
        <authorList>
            <person name="Wiegand S."/>
            <person name="Jogler M."/>
            <person name="Boedeker C."/>
            <person name="Pinto D."/>
            <person name="Vollmers J."/>
            <person name="Rivas-Marin E."/>
            <person name="Kohn T."/>
            <person name="Peeters S.H."/>
            <person name="Heuer A."/>
            <person name="Rast P."/>
            <person name="Oberbeckmann S."/>
            <person name="Bunk B."/>
            <person name="Jeske O."/>
            <person name="Meyerdierks A."/>
            <person name="Storesund J.E."/>
            <person name="Kallscheuer N."/>
            <person name="Luecker S."/>
            <person name="Lage O.M."/>
            <person name="Pohl T."/>
            <person name="Merkel B.J."/>
            <person name="Hornburger P."/>
            <person name="Mueller R.-W."/>
            <person name="Bruemmer F."/>
            <person name="Labrenz M."/>
            <person name="Spormann A.M."/>
            <person name="Op Den Camp H."/>
            <person name="Overmann J."/>
            <person name="Amann R."/>
            <person name="Jetten M.S.M."/>
            <person name="Mascher T."/>
            <person name="Medema M.H."/>
            <person name="Devos D.P."/>
            <person name="Kaster A.-K."/>
            <person name="Ovreas L."/>
            <person name="Rohde M."/>
            <person name="Galperin M.Y."/>
            <person name="Jogler C."/>
        </authorList>
    </citation>
    <scope>NUCLEOTIDE SEQUENCE [LARGE SCALE GENOMIC DNA]</scope>
    <source>
        <strain evidence="2 3">Q31b</strain>
    </source>
</reference>
<dbReference type="EMBL" id="SJPY01000001">
    <property type="protein sequence ID" value="TWU45535.1"/>
    <property type="molecule type" value="Genomic_DNA"/>
</dbReference>
<organism evidence="2 3">
    <name type="scientific">Novipirellula aureliae</name>
    <dbReference type="NCBI Taxonomy" id="2527966"/>
    <lineage>
        <taxon>Bacteria</taxon>
        <taxon>Pseudomonadati</taxon>
        <taxon>Planctomycetota</taxon>
        <taxon>Planctomycetia</taxon>
        <taxon>Pirellulales</taxon>
        <taxon>Pirellulaceae</taxon>
        <taxon>Novipirellula</taxon>
    </lineage>
</organism>
<dbReference type="OrthoDB" id="9886296at2"/>
<proteinExistence type="predicted"/>
<evidence type="ECO:0000256" key="1">
    <source>
        <dbReference type="SAM" id="MobiDB-lite"/>
    </source>
</evidence>
<accession>A0A5C6EAJ2</accession>
<gene>
    <name evidence="2" type="ORF">Q31b_07090</name>
</gene>
<keyword evidence="3" id="KW-1185">Reference proteome</keyword>
<evidence type="ECO:0000313" key="3">
    <source>
        <dbReference type="Proteomes" id="UP000315471"/>
    </source>
</evidence>
<dbReference type="RefSeq" id="WP_146598220.1">
    <property type="nucleotide sequence ID" value="NZ_SJPY01000001.1"/>
</dbReference>
<sequence length="84" mass="9268">MFYFILWVVFLLTAVLAVPVVSFLEKRALAKPQADDSAATTNDEWTDEENGAPEEGFGSDDPFGGDVEVVEPLNEELASFEEIK</sequence>
<protein>
    <submittedName>
        <fullName evidence="2">Uncharacterized protein</fullName>
    </submittedName>
</protein>
<name>A0A5C6EAJ2_9BACT</name>
<evidence type="ECO:0000313" key="2">
    <source>
        <dbReference type="EMBL" id="TWU45535.1"/>
    </source>
</evidence>
<comment type="caution">
    <text evidence="2">The sequence shown here is derived from an EMBL/GenBank/DDBJ whole genome shotgun (WGS) entry which is preliminary data.</text>
</comment>
<dbReference type="Proteomes" id="UP000315471">
    <property type="component" value="Unassembled WGS sequence"/>
</dbReference>